<evidence type="ECO:0000313" key="2">
    <source>
        <dbReference type="EMBL" id="KAG7375053.1"/>
    </source>
</evidence>
<keyword evidence="3" id="KW-1185">Reference proteome</keyword>
<reference evidence="2" key="1">
    <citation type="journal article" date="2021" name="Sci. Rep.">
        <title>Diploid genomic architecture of Nitzschia inconspicua, an elite biomass production diatom.</title>
        <authorList>
            <person name="Oliver A."/>
            <person name="Podell S."/>
            <person name="Pinowska A."/>
            <person name="Traller J.C."/>
            <person name="Smith S.R."/>
            <person name="McClure R."/>
            <person name="Beliaev A."/>
            <person name="Bohutskyi P."/>
            <person name="Hill E.A."/>
            <person name="Rabines A."/>
            <person name="Zheng H."/>
            <person name="Allen L.Z."/>
            <person name="Kuo A."/>
            <person name="Grigoriev I.V."/>
            <person name="Allen A.E."/>
            <person name="Hazlebeck D."/>
            <person name="Allen E.E."/>
        </authorList>
    </citation>
    <scope>NUCLEOTIDE SEQUENCE</scope>
    <source>
        <strain evidence="2">Hildebrandi</strain>
    </source>
</reference>
<sequence length="148" mass="16932">MILKWMKSCYPAPYGGLGGQANFFSDVESMAICSVSKKLTHQPGPEGRGTAGSDRRSLKGCYCICRYSEVSTMRFFNRRKKISPESYYDYYEDHGVIPKTMEYYLEYGQEVEAQDFYWDIPNNDTVQGTEEDREEDDDGSTAVSFVPD</sequence>
<comment type="caution">
    <text evidence="2">The sequence shown here is derived from an EMBL/GenBank/DDBJ whole genome shotgun (WGS) entry which is preliminary data.</text>
</comment>
<evidence type="ECO:0000256" key="1">
    <source>
        <dbReference type="SAM" id="MobiDB-lite"/>
    </source>
</evidence>
<feature type="compositionally biased region" description="Acidic residues" evidence="1">
    <location>
        <begin position="129"/>
        <end position="139"/>
    </location>
</feature>
<gene>
    <name evidence="2" type="ORF">IV203_014148</name>
</gene>
<proteinExistence type="predicted"/>
<feature type="region of interest" description="Disordered" evidence="1">
    <location>
        <begin position="121"/>
        <end position="148"/>
    </location>
</feature>
<dbReference type="Proteomes" id="UP000693970">
    <property type="component" value="Unassembled WGS sequence"/>
</dbReference>
<dbReference type="AlphaFoldDB" id="A0A9K3M6M4"/>
<evidence type="ECO:0000313" key="3">
    <source>
        <dbReference type="Proteomes" id="UP000693970"/>
    </source>
</evidence>
<organism evidence="2 3">
    <name type="scientific">Nitzschia inconspicua</name>
    <dbReference type="NCBI Taxonomy" id="303405"/>
    <lineage>
        <taxon>Eukaryota</taxon>
        <taxon>Sar</taxon>
        <taxon>Stramenopiles</taxon>
        <taxon>Ochrophyta</taxon>
        <taxon>Bacillariophyta</taxon>
        <taxon>Bacillariophyceae</taxon>
        <taxon>Bacillariophycidae</taxon>
        <taxon>Bacillariales</taxon>
        <taxon>Bacillariaceae</taxon>
        <taxon>Nitzschia</taxon>
    </lineage>
</organism>
<accession>A0A9K3M6M4</accession>
<reference evidence="2" key="2">
    <citation type="submission" date="2021-04" db="EMBL/GenBank/DDBJ databases">
        <authorList>
            <person name="Podell S."/>
        </authorList>
    </citation>
    <scope>NUCLEOTIDE SEQUENCE</scope>
    <source>
        <strain evidence="2">Hildebrandi</strain>
    </source>
</reference>
<name>A0A9K3M6M4_9STRA</name>
<dbReference type="EMBL" id="JAGRRH010000001">
    <property type="protein sequence ID" value="KAG7375053.1"/>
    <property type="molecule type" value="Genomic_DNA"/>
</dbReference>
<protein>
    <submittedName>
        <fullName evidence="2">Uncharacterized protein</fullName>
    </submittedName>
</protein>